<evidence type="ECO:0000313" key="2">
    <source>
        <dbReference type="EMBL" id="RRK35016.1"/>
    </source>
</evidence>
<reference evidence="2" key="1">
    <citation type="submission" date="2018-10" db="EMBL/GenBank/DDBJ databases">
        <title>Schaedlerella arabinophila gen. nov. sp. nov., isolated from the mouse intestinal tract and comparative analysis with the genome of the closely related altered Schaedler flora strain ASF502.</title>
        <authorList>
            <person name="Miyake S."/>
            <person name="Soh M."/>
            <person name="Seedorf H."/>
        </authorList>
    </citation>
    <scope>NUCLEOTIDE SEQUENCE [LARGE SCALE GENOMIC DNA]</scope>
    <source>
        <strain evidence="2">DSM 106076</strain>
    </source>
</reference>
<dbReference type="PANTHER" id="PTHR34825">
    <property type="entry name" value="CONSERVED PROTEIN, WITH A WEAK D-GALACTARATE DEHYDRATASE/ALTRONATE HYDROLASE DOMAIN"/>
    <property type="match status" value="1"/>
</dbReference>
<dbReference type="Pfam" id="PF09820">
    <property type="entry name" value="AAA-ATPase_like"/>
    <property type="match status" value="1"/>
</dbReference>
<organism evidence="2 3">
    <name type="scientific">Schaedlerella arabinosiphila</name>
    <dbReference type="NCBI Taxonomy" id="2044587"/>
    <lineage>
        <taxon>Bacteria</taxon>
        <taxon>Bacillati</taxon>
        <taxon>Bacillota</taxon>
        <taxon>Clostridia</taxon>
        <taxon>Lachnospirales</taxon>
        <taxon>Lachnospiraceae</taxon>
        <taxon>Schaedlerella</taxon>
    </lineage>
</organism>
<dbReference type="InterPro" id="IPR018631">
    <property type="entry name" value="AAA-ATPase-like_dom"/>
</dbReference>
<proteinExistence type="predicted"/>
<evidence type="ECO:0000313" key="3">
    <source>
        <dbReference type="Proteomes" id="UP000274920"/>
    </source>
</evidence>
<feature type="domain" description="AAA-ATPase-like" evidence="1">
    <location>
        <begin position="7"/>
        <end position="229"/>
    </location>
</feature>
<gene>
    <name evidence="2" type="ORF">EBB54_29530</name>
</gene>
<dbReference type="Pfam" id="PF08011">
    <property type="entry name" value="PDDEXK_9"/>
    <property type="match status" value="1"/>
</dbReference>
<dbReference type="AlphaFoldDB" id="A0A3R8JUL2"/>
<dbReference type="InterPro" id="IPR012547">
    <property type="entry name" value="PDDEXK_9"/>
</dbReference>
<dbReference type="PANTHER" id="PTHR34825:SF1">
    <property type="entry name" value="AAA-ATPASE-LIKE DOMAIN-CONTAINING PROTEIN"/>
    <property type="match status" value="1"/>
</dbReference>
<accession>A0A3R8JUL2</accession>
<keyword evidence="3" id="KW-1185">Reference proteome</keyword>
<dbReference type="Proteomes" id="UP000274920">
    <property type="component" value="Unassembled WGS sequence"/>
</dbReference>
<evidence type="ECO:0000259" key="1">
    <source>
        <dbReference type="Pfam" id="PF09820"/>
    </source>
</evidence>
<dbReference type="EMBL" id="RHJS01000002">
    <property type="protein sequence ID" value="RRK35016.1"/>
    <property type="molecule type" value="Genomic_DNA"/>
</dbReference>
<protein>
    <recommendedName>
        <fullName evidence="1">AAA-ATPase-like domain-containing protein</fullName>
    </recommendedName>
</protein>
<comment type="caution">
    <text evidence="2">The sequence shown here is derived from an EMBL/GenBank/DDBJ whole genome shotgun (WGS) entry which is preliminary data.</text>
</comment>
<dbReference type="RefSeq" id="WP_125130336.1">
    <property type="nucleotide sequence ID" value="NZ_RHJS01000002.1"/>
</dbReference>
<sequence>MARTVGIGHQDFETIRKKGYFYVDKTNFIKEWWESGDRVSLITRPRRFGKTLNMSMTEQFFSVAYADRGDLFEGLSIWKNEEYRQQQGSYPVISLSFANIKEESYATARRKICQILSNLYSGYNFLLEHPILDKKEQKFFEDVSADMDDVTATLAIYQLSSYLTRYYGKKVIIILDEYDTPMQEAYVNGYWDELAAFIRSLFNSSFKENPYLERAIMTGITRISKESIFSDLNNLEVVTATSEKYADAFGFTEAEVFAALDEFGLADRAQEVKLWYDGFTFGGLTDIYNPWSIINYLSKKKVGLYWANTSSNRLVGKLLREGNREVKKAFEGLLAGKHLITPMDEQIVYDQLNTNELAIWSLLLASGYLKVIHYEKYEELGDDFREVNYELDLTNHEVRRMFGSMIKGWFTETSADYHDFIKALLLDDRKAMNVYMNRVCSEMFSYFDTGTKPSKEEPERFYHGFVLGLMVELADRYVITSNRESGFGRYDVLLEPRNKADDAMILEFKVQEAEEEAALSDTVKAALEQIDRKEYASNLIAKGTPRERIRKYGFAFCGKNVLIG</sequence>
<name>A0A3R8JUL2_9FIRM</name>